<dbReference type="Gene3D" id="1.20.1280.50">
    <property type="match status" value="1"/>
</dbReference>
<dbReference type="OrthoDB" id="1907273at2759"/>
<gene>
    <name evidence="4" type="primary">LOC110426650</name>
</gene>
<keyword evidence="1" id="KW-1133">Transmembrane helix</keyword>
<organism evidence="3 4">
    <name type="scientific">Herrania umbratica</name>
    <dbReference type="NCBI Taxonomy" id="108875"/>
    <lineage>
        <taxon>Eukaryota</taxon>
        <taxon>Viridiplantae</taxon>
        <taxon>Streptophyta</taxon>
        <taxon>Embryophyta</taxon>
        <taxon>Tracheophyta</taxon>
        <taxon>Spermatophyta</taxon>
        <taxon>Magnoliopsida</taxon>
        <taxon>eudicotyledons</taxon>
        <taxon>Gunneridae</taxon>
        <taxon>Pentapetalae</taxon>
        <taxon>rosids</taxon>
        <taxon>malvids</taxon>
        <taxon>Malvales</taxon>
        <taxon>Malvaceae</taxon>
        <taxon>Byttnerioideae</taxon>
        <taxon>Herrania</taxon>
    </lineage>
</organism>
<dbReference type="InterPro" id="IPR001810">
    <property type="entry name" value="F-box_dom"/>
</dbReference>
<dbReference type="SUPFAM" id="SSF81383">
    <property type="entry name" value="F-box domain"/>
    <property type="match status" value="1"/>
</dbReference>
<protein>
    <submittedName>
        <fullName evidence="4">F-box protein At2g27310-like</fullName>
    </submittedName>
</protein>
<dbReference type="PANTHER" id="PTHR33736">
    <property type="entry name" value="F-BOX PROTEIN-RELATED"/>
    <property type="match status" value="1"/>
</dbReference>
<dbReference type="PANTHER" id="PTHR33736:SF15">
    <property type="entry name" value="F-BOX DOMAIN-CONTAINING PROTEIN"/>
    <property type="match status" value="1"/>
</dbReference>
<dbReference type="InterPro" id="IPR036047">
    <property type="entry name" value="F-box-like_dom_sf"/>
</dbReference>
<dbReference type="Pfam" id="PF12937">
    <property type="entry name" value="F-box-like"/>
    <property type="match status" value="1"/>
</dbReference>
<sequence length="363" mass="41082">MELLQCHLKCLSRDLLTDIMARLDGSTLASAACTCSDLLGIAREQSLWKQLCHSTWPSTALKEAQHLISSSAMDGFDRLYADSYPLILHDKVAKNIPALTHISPSNFASFIDVYYSDQCILSRVLDGIPSSGDFCEDDETSDLMRWLLSCPFTLVLLDVGHDEGTGDGNELHPANNQYDHHQILAPHFMSFVHTDHCNELLKRLRLSWVLLDKKRGRAVNLSSWKPLLVKKIWATDGDYEIHFGCIVPVEESVLPHKLAKCLILARCNLAENGYLGWKEISMHFEDTGGVHVCGGKSLTILNQALYCLRSNSRLMVEEGYQQFEELKQEMIRKKKLKETIADWLCLSFEVAIFITFGYYILPI</sequence>
<feature type="transmembrane region" description="Helical" evidence="1">
    <location>
        <begin position="340"/>
        <end position="361"/>
    </location>
</feature>
<feature type="domain" description="F-box" evidence="2">
    <location>
        <begin position="14"/>
        <end position="53"/>
    </location>
</feature>
<dbReference type="RefSeq" id="XP_021297603.1">
    <property type="nucleotide sequence ID" value="XM_021441928.1"/>
</dbReference>
<dbReference type="GeneID" id="110426650"/>
<dbReference type="InterPro" id="IPR045283">
    <property type="entry name" value="AT3G44326-like"/>
</dbReference>
<keyword evidence="3" id="KW-1185">Reference proteome</keyword>
<dbReference type="AlphaFoldDB" id="A0A6J1BEP8"/>
<keyword evidence="1" id="KW-0472">Membrane</keyword>
<proteinExistence type="predicted"/>
<evidence type="ECO:0000313" key="4">
    <source>
        <dbReference type="RefSeq" id="XP_021297603.1"/>
    </source>
</evidence>
<dbReference type="Proteomes" id="UP000504621">
    <property type="component" value="Unplaced"/>
</dbReference>
<keyword evidence="1" id="KW-0812">Transmembrane</keyword>
<evidence type="ECO:0000259" key="2">
    <source>
        <dbReference type="Pfam" id="PF12937"/>
    </source>
</evidence>
<name>A0A6J1BEP8_9ROSI</name>
<accession>A0A6J1BEP8</accession>
<evidence type="ECO:0000256" key="1">
    <source>
        <dbReference type="SAM" id="Phobius"/>
    </source>
</evidence>
<reference evidence="4" key="1">
    <citation type="submission" date="2025-08" db="UniProtKB">
        <authorList>
            <consortium name="RefSeq"/>
        </authorList>
    </citation>
    <scope>IDENTIFICATION</scope>
    <source>
        <tissue evidence="4">Leaf</tissue>
    </source>
</reference>
<evidence type="ECO:0000313" key="3">
    <source>
        <dbReference type="Proteomes" id="UP000504621"/>
    </source>
</evidence>